<dbReference type="InterPro" id="IPR011438">
    <property type="entry name" value="DUF1541"/>
</dbReference>
<accession>A0AAC9J0T7</accession>
<feature type="compositionally biased region" description="Acidic residues" evidence="1">
    <location>
        <begin position="27"/>
        <end position="62"/>
    </location>
</feature>
<evidence type="ECO:0000313" key="4">
    <source>
        <dbReference type="EMBL" id="APC49037.1"/>
    </source>
</evidence>
<evidence type="ECO:0000256" key="1">
    <source>
        <dbReference type="SAM" id="MobiDB-lite"/>
    </source>
</evidence>
<dbReference type="RefSeq" id="WP_060681792.1">
    <property type="nucleotide sequence ID" value="NZ_CP017962.1"/>
</dbReference>
<protein>
    <recommendedName>
        <fullName evidence="3">DUF1541 domain-containing protein</fullName>
    </recommendedName>
</protein>
<feature type="domain" description="DUF1541" evidence="3">
    <location>
        <begin position="155"/>
        <end position="206"/>
    </location>
</feature>
<dbReference type="EMBL" id="CP017962">
    <property type="protein sequence ID" value="APC49037.1"/>
    <property type="molecule type" value="Genomic_DNA"/>
</dbReference>
<feature type="domain" description="DUF1541" evidence="3">
    <location>
        <begin position="91"/>
        <end position="142"/>
    </location>
</feature>
<keyword evidence="2" id="KW-0732">Signal</keyword>
<feature type="region of interest" description="Disordered" evidence="1">
    <location>
        <begin position="27"/>
        <end position="88"/>
    </location>
</feature>
<dbReference type="KEGG" id="vhl:BME96_12905"/>
<dbReference type="Proteomes" id="UP000182945">
    <property type="component" value="Chromosome"/>
</dbReference>
<dbReference type="AlphaFoldDB" id="A0AAC9J0T7"/>
<reference evidence="4 5" key="1">
    <citation type="submission" date="2016-11" db="EMBL/GenBank/DDBJ databases">
        <title>Complete genome sequencing of Virgibacillus halodenitrificans PDB-F2.</title>
        <authorList>
            <person name="Sun Z."/>
            <person name="Zhou Y."/>
            <person name="Li H."/>
        </authorList>
    </citation>
    <scope>NUCLEOTIDE SEQUENCE [LARGE SCALE GENOMIC DNA]</scope>
    <source>
        <strain evidence="4 5">PDB-F2</strain>
    </source>
</reference>
<dbReference type="PROSITE" id="PS51257">
    <property type="entry name" value="PROKAR_LIPOPROTEIN"/>
    <property type="match status" value="1"/>
</dbReference>
<evidence type="ECO:0000313" key="5">
    <source>
        <dbReference type="Proteomes" id="UP000182945"/>
    </source>
</evidence>
<dbReference type="Pfam" id="PF07563">
    <property type="entry name" value="DUF1541"/>
    <property type="match status" value="2"/>
</dbReference>
<sequence length="213" mass="23263">MISKKFVIGILTLFTVLFLAACTGANEEENTETESSTEENMDTESNNDEMDMEESDTNEDMEGMEHSGMNHSSSGEVPEGLQEEENPTYEVGSQAIIESDHMLGMNGAEATVIGAYDTTVYTVSYTPTTGGEPVENHKWVIHEEVKEAGDEPFEPGTEVTLNADHMKGMDGATAVIDSAEETTVYMVDFVATDSGEEVKNHKWVTESELSPVE</sequence>
<evidence type="ECO:0000256" key="2">
    <source>
        <dbReference type="SAM" id="SignalP"/>
    </source>
</evidence>
<evidence type="ECO:0000259" key="3">
    <source>
        <dbReference type="Pfam" id="PF07563"/>
    </source>
</evidence>
<organism evidence="4 5">
    <name type="scientific">Virgibacillus halodenitrificans</name>
    <name type="common">Bacillus halodenitrificans</name>
    <dbReference type="NCBI Taxonomy" id="1482"/>
    <lineage>
        <taxon>Bacteria</taxon>
        <taxon>Bacillati</taxon>
        <taxon>Bacillota</taxon>
        <taxon>Bacilli</taxon>
        <taxon>Bacillales</taxon>
        <taxon>Bacillaceae</taxon>
        <taxon>Virgibacillus</taxon>
    </lineage>
</organism>
<dbReference type="GeneID" id="71515304"/>
<proteinExistence type="predicted"/>
<name>A0AAC9J0T7_VIRHA</name>
<feature type="signal peptide" evidence="2">
    <location>
        <begin position="1"/>
        <end position="25"/>
    </location>
</feature>
<dbReference type="Gene3D" id="2.30.30.1210">
    <property type="entry name" value="Domain of unknown function DUF1541"/>
    <property type="match status" value="1"/>
</dbReference>
<feature type="chain" id="PRO_5041967099" description="DUF1541 domain-containing protein" evidence="2">
    <location>
        <begin position="26"/>
        <end position="213"/>
    </location>
</feature>
<gene>
    <name evidence="4" type="ORF">BME96_12905</name>
</gene>